<feature type="compositionally biased region" description="Low complexity" evidence="1">
    <location>
        <begin position="572"/>
        <end position="586"/>
    </location>
</feature>
<evidence type="ECO:0000256" key="1">
    <source>
        <dbReference type="SAM" id="MobiDB-lite"/>
    </source>
</evidence>
<reference evidence="2" key="1">
    <citation type="submission" date="2023-10" db="EMBL/GenBank/DDBJ databases">
        <authorList>
            <person name="Chen Y."/>
            <person name="Shah S."/>
            <person name="Dougan E. K."/>
            <person name="Thang M."/>
            <person name="Chan C."/>
        </authorList>
    </citation>
    <scope>NUCLEOTIDE SEQUENCE [LARGE SCALE GENOMIC DNA]</scope>
</reference>
<sequence>MARLRHSRVSKKVKLWVLGTKKEDRVYLGPRLVQAMDEDPQQRHEAKKVLLDDLVKEDGAERVVNALKGVRGTVTMQEAVSKWREFMRGIYRNPGEGPKKWVSRFDIHLSKIGKALHAVCNDIPATGFMHEFVLGLILLNGTGLDPSEQAAVLATSGPKGNSYMYQDVKKALAEQWSEEQLAARDKQNGYKSRKGGHAIFEDPEQIDELTAYAEEIYDEAYQDGFGEATDLMESAMAAAEELVTATIGDPPIAEENPGQDESLAAAVLPGEERADEWTETAFAASRTFLEARKLINEVKNARGYFPVVGLGAYDARAFNSFVGALEHIMEFDNFVGTCTEEQILAKDDGNSEDGTFIGFSLDECKGYALLDGGASRSVGGVEQLEYLNEHLQRPMEVNQGAGLGFSFAGGDRADAPSKVSFQVHNLDNQTVEIYVLDRPPPILRGVDMLKKLGLVIDYERNTVYSRRLKKEIPTRVLASSHLALDLTVLSDTGSGTNAHVDQTKCRDCGEILFKSIFAKPQDEQLSLCTKSREHFQRLEATGHAQPRVRPSCNPDMNYTDSTSESEPTTMRSTPQPTSSRLLPSRLSSEVIRTLSDTEVQTIIEEGLIQTSASSKPDVKIKVEEMIDPPRAMKQQGVPEPMVSQSAYGIPVPEDLPTPSGGAMKLVQALMEKRPRKVWFSPPCGAESPMQNLNPMTEEAQKKLIKTRKIQRNMAWAITPLREAGFCDIYLEQTGRCRSWTGNFKSLKQELHGGTRVALTANYPVNMCKKIAKHFMKKITSDEALSYLVKGCTKKELKDMEAIIAHLHRNFGHCSLTTVEAALKTRQADKKLVDLCKHYECHGIEWRPEPGEAHWRMGVVERFIETIKEIATRMAWEVPDDIEPQEIFTWACAANNDLMRHNGYSPLLLLMGRTPAGHGLQDEDNPSTLSAEVKEDQFQKLVLNKRTAYKACVEHYLSEKTKRALLAKTRPFKIWEPGEKAHYWRSAKGNSQKTKQGMSGRIHGPATVLTQEREVKNGVAGRRGVVWLVDGDRLVRAAAAHLRTVTKAEQTLESISAGSSDQFQKLDQMNGMTFPKVKMDRMEINTGNHLVTTEITSSLRQATNMDRITKKKIYEEDQQKFPKNQEEDLTDLPTDLKPKFPGRSRKTVGYSTEDTAGLAALVGFTIDEKDLGQLEKNPERMLAALVKQNKVEVKLKDLTPEEKKQLPFAKVNEIKSFLKYRVCEAASRAGVHPGALMKMRWVITKKETGDLKARLVVLGVPHISAELSLLLAYTNTATINTLMQANKLVRRARVEAVKELIMEKHINPCLVGSESSALGMKDKRSALEALALKRGMAAMAKSLRWCYSGAQLSDCMTKNAEKSRASYNLWQQRGTWKLIYDSNFISEKHRKQKGLDTLETSFAVNADDAWQLFPDYMEIEDTDLDIASDFRHPGLRQQMMQDATPQ</sequence>
<feature type="compositionally biased region" description="Basic and acidic residues" evidence="1">
    <location>
        <begin position="1113"/>
        <end position="1125"/>
    </location>
</feature>
<name>A0ABN9R9U6_9DINO</name>
<dbReference type="InterPro" id="IPR021109">
    <property type="entry name" value="Peptidase_aspartic_dom_sf"/>
</dbReference>
<gene>
    <name evidence="2" type="ORF">PCOR1329_LOCUS18610</name>
</gene>
<proteinExistence type="predicted"/>
<dbReference type="Proteomes" id="UP001189429">
    <property type="component" value="Unassembled WGS sequence"/>
</dbReference>
<dbReference type="Gene3D" id="3.30.420.10">
    <property type="entry name" value="Ribonuclease H-like superfamily/Ribonuclease H"/>
    <property type="match status" value="1"/>
</dbReference>
<evidence type="ECO:0008006" key="4">
    <source>
        <dbReference type="Google" id="ProtNLM"/>
    </source>
</evidence>
<dbReference type="Gene3D" id="2.40.70.10">
    <property type="entry name" value="Acid Proteases"/>
    <property type="match status" value="1"/>
</dbReference>
<keyword evidence="3" id="KW-1185">Reference proteome</keyword>
<comment type="caution">
    <text evidence="2">The sequence shown here is derived from an EMBL/GenBank/DDBJ whole genome shotgun (WGS) entry which is preliminary data.</text>
</comment>
<dbReference type="InterPro" id="IPR036397">
    <property type="entry name" value="RNaseH_sf"/>
</dbReference>
<protein>
    <recommendedName>
        <fullName evidence="4">Integrase catalytic domain-containing protein</fullName>
    </recommendedName>
</protein>
<feature type="region of interest" description="Disordered" evidence="1">
    <location>
        <begin position="1113"/>
        <end position="1147"/>
    </location>
</feature>
<evidence type="ECO:0000313" key="2">
    <source>
        <dbReference type="EMBL" id="CAK0815253.1"/>
    </source>
</evidence>
<feature type="region of interest" description="Disordered" evidence="1">
    <location>
        <begin position="539"/>
        <end position="586"/>
    </location>
</feature>
<organism evidence="2 3">
    <name type="scientific">Prorocentrum cordatum</name>
    <dbReference type="NCBI Taxonomy" id="2364126"/>
    <lineage>
        <taxon>Eukaryota</taxon>
        <taxon>Sar</taxon>
        <taxon>Alveolata</taxon>
        <taxon>Dinophyceae</taxon>
        <taxon>Prorocentrales</taxon>
        <taxon>Prorocentraceae</taxon>
        <taxon>Prorocentrum</taxon>
    </lineage>
</organism>
<evidence type="ECO:0000313" key="3">
    <source>
        <dbReference type="Proteomes" id="UP001189429"/>
    </source>
</evidence>
<accession>A0ABN9R9U6</accession>
<dbReference type="EMBL" id="CAUYUJ010005869">
    <property type="protein sequence ID" value="CAK0815253.1"/>
    <property type="molecule type" value="Genomic_DNA"/>
</dbReference>
<feature type="compositionally biased region" description="Polar residues" evidence="1">
    <location>
        <begin position="554"/>
        <end position="571"/>
    </location>
</feature>